<comment type="pathway">
    <text evidence="8">Protein modification; lipoprotein biosynthesis (N-acyl transfer).</text>
</comment>
<feature type="transmembrane region" description="Helical" evidence="8">
    <location>
        <begin position="232"/>
        <end position="252"/>
    </location>
</feature>
<feature type="transmembrane region" description="Helical" evidence="8">
    <location>
        <begin position="173"/>
        <end position="203"/>
    </location>
</feature>
<keyword evidence="4 8" id="KW-0812">Transmembrane</keyword>
<dbReference type="NCBIfam" id="TIGR00546">
    <property type="entry name" value="lnt"/>
    <property type="match status" value="1"/>
</dbReference>
<evidence type="ECO:0000256" key="5">
    <source>
        <dbReference type="ARBA" id="ARBA00022989"/>
    </source>
</evidence>
<keyword evidence="7 8" id="KW-0012">Acyltransferase</keyword>
<comment type="catalytic activity">
    <reaction evidence="8">
        <text>N-terminal S-1,2-diacyl-sn-glyceryl-L-cysteinyl-[lipoprotein] + a glycerophospholipid = N-acyl-S-1,2-diacyl-sn-glyceryl-L-cysteinyl-[lipoprotein] + a 2-acyl-sn-glycero-3-phospholipid + H(+)</text>
        <dbReference type="Rhea" id="RHEA:48228"/>
        <dbReference type="Rhea" id="RHEA-COMP:14681"/>
        <dbReference type="Rhea" id="RHEA-COMP:14684"/>
        <dbReference type="ChEBI" id="CHEBI:15378"/>
        <dbReference type="ChEBI" id="CHEBI:136912"/>
        <dbReference type="ChEBI" id="CHEBI:140656"/>
        <dbReference type="ChEBI" id="CHEBI:140657"/>
        <dbReference type="ChEBI" id="CHEBI:140660"/>
        <dbReference type="EC" id="2.3.1.269"/>
    </reaction>
</comment>
<dbReference type="InterPro" id="IPR036526">
    <property type="entry name" value="C-N_Hydrolase_sf"/>
</dbReference>
<comment type="function">
    <text evidence="8">Catalyzes the phospholipid dependent N-acylation of the N-terminal cysteine of apolipoprotein, the last step in lipoprotein maturation.</text>
</comment>
<name>A0ABV7WCW7_9MICO</name>
<keyword evidence="12" id="KW-1185">Reference proteome</keyword>
<dbReference type="Proteomes" id="UP001595685">
    <property type="component" value="Unassembled WGS sequence"/>
</dbReference>
<proteinExistence type="inferred from homology"/>
<dbReference type="GO" id="GO:0016746">
    <property type="term" value="F:acyltransferase activity"/>
    <property type="evidence" value="ECO:0007669"/>
    <property type="project" value="UniProtKB-KW"/>
</dbReference>
<dbReference type="RefSeq" id="WP_340292021.1">
    <property type="nucleotide sequence ID" value="NZ_JBBEOI010000057.1"/>
</dbReference>
<dbReference type="SUPFAM" id="SSF56317">
    <property type="entry name" value="Carbon-nitrogen hydrolase"/>
    <property type="match status" value="1"/>
</dbReference>
<comment type="caution">
    <text evidence="11">The sequence shown here is derived from an EMBL/GenBank/DDBJ whole genome shotgun (WGS) entry which is preliminary data.</text>
</comment>
<feature type="transmembrane region" description="Helical" evidence="8">
    <location>
        <begin position="103"/>
        <end position="121"/>
    </location>
</feature>
<keyword evidence="5 8" id="KW-1133">Transmembrane helix</keyword>
<evidence type="ECO:0000313" key="11">
    <source>
        <dbReference type="EMBL" id="MFC3687671.1"/>
    </source>
</evidence>
<dbReference type="InterPro" id="IPR004563">
    <property type="entry name" value="Apolipo_AcylTrfase"/>
</dbReference>
<dbReference type="PANTHER" id="PTHR38686:SF1">
    <property type="entry name" value="APOLIPOPROTEIN N-ACYLTRANSFERASE"/>
    <property type="match status" value="1"/>
</dbReference>
<evidence type="ECO:0000256" key="7">
    <source>
        <dbReference type="ARBA" id="ARBA00023315"/>
    </source>
</evidence>
<dbReference type="EMBL" id="JBHRWW010000002">
    <property type="protein sequence ID" value="MFC3687671.1"/>
    <property type="molecule type" value="Genomic_DNA"/>
</dbReference>
<evidence type="ECO:0000256" key="6">
    <source>
        <dbReference type="ARBA" id="ARBA00023136"/>
    </source>
</evidence>
<keyword evidence="3 8" id="KW-0808">Transferase</keyword>
<feature type="region of interest" description="Disordered" evidence="9">
    <location>
        <begin position="1"/>
        <end position="23"/>
    </location>
</feature>
<dbReference type="Gene3D" id="3.60.110.10">
    <property type="entry name" value="Carbon-nitrogen hydrolase"/>
    <property type="match status" value="1"/>
</dbReference>
<dbReference type="InterPro" id="IPR045378">
    <property type="entry name" value="LNT_N"/>
</dbReference>
<comment type="caution">
    <text evidence="8">Lacks conserved residue(s) required for the propagation of feature annotation.</text>
</comment>
<comment type="similarity">
    <text evidence="8">Belongs to the CN hydrolase family. Apolipoprotein N-acyltransferase subfamily.</text>
</comment>
<dbReference type="Pfam" id="PF20154">
    <property type="entry name" value="LNT_N"/>
    <property type="match status" value="1"/>
</dbReference>
<dbReference type="InterPro" id="IPR003010">
    <property type="entry name" value="C-N_Hydrolase"/>
</dbReference>
<evidence type="ECO:0000256" key="1">
    <source>
        <dbReference type="ARBA" id="ARBA00004651"/>
    </source>
</evidence>
<comment type="subcellular location">
    <subcellularLocation>
        <location evidence="1 8">Cell membrane</location>
        <topology evidence="1 8">Multi-pass membrane protein</topology>
    </subcellularLocation>
</comment>
<reference evidence="12" key="1">
    <citation type="journal article" date="2019" name="Int. J. Syst. Evol. Microbiol.">
        <title>The Global Catalogue of Microorganisms (GCM) 10K type strain sequencing project: providing services to taxonomists for standard genome sequencing and annotation.</title>
        <authorList>
            <consortium name="The Broad Institute Genomics Platform"/>
            <consortium name="The Broad Institute Genome Sequencing Center for Infectious Disease"/>
            <person name="Wu L."/>
            <person name="Ma J."/>
        </authorList>
    </citation>
    <scope>NUCLEOTIDE SEQUENCE [LARGE SCALE GENOMIC DNA]</scope>
    <source>
        <strain evidence="12">NCAIM B.02333</strain>
    </source>
</reference>
<evidence type="ECO:0000256" key="3">
    <source>
        <dbReference type="ARBA" id="ARBA00022679"/>
    </source>
</evidence>
<evidence type="ECO:0000313" key="12">
    <source>
        <dbReference type="Proteomes" id="UP001595685"/>
    </source>
</evidence>
<feature type="domain" description="CN hydrolase" evidence="10">
    <location>
        <begin position="266"/>
        <end position="527"/>
    </location>
</feature>
<keyword evidence="2 8" id="KW-1003">Cell membrane</keyword>
<evidence type="ECO:0000256" key="8">
    <source>
        <dbReference type="HAMAP-Rule" id="MF_01148"/>
    </source>
</evidence>
<keyword evidence="6 8" id="KW-0472">Membrane</keyword>
<feature type="transmembrane region" description="Helical" evidence="8">
    <location>
        <begin position="45"/>
        <end position="67"/>
    </location>
</feature>
<organism evidence="11 12">
    <name type="scientific">Aquipuribacter hungaricus</name>
    <dbReference type="NCBI Taxonomy" id="545624"/>
    <lineage>
        <taxon>Bacteria</taxon>
        <taxon>Bacillati</taxon>
        <taxon>Actinomycetota</taxon>
        <taxon>Actinomycetes</taxon>
        <taxon>Micrococcales</taxon>
        <taxon>Intrasporangiaceae</taxon>
        <taxon>Aquipuribacter</taxon>
    </lineage>
</organism>
<dbReference type="EC" id="2.3.1.269" evidence="8"/>
<sequence length="568" mass="59053">MTTVAPPSAPDMPDAERGAAGPGRPTVPWTVAVPLAVVAGVALDAAFPSVGAWGLAFPAVAAALLLARGRSLGRSYGTGVLFGLGFMAPQLQWSGVYVGALPWLALATLEALLVALALPGWTLAWRLAARAPWTLPVTAGAVWVAAEALRARVPFGGFGWGRLGFSQADSPLRWLASVGGVPLVSFGVVALTATVVLAAVVLLGARRDRAAATATAAVTAPPSRRRGAVLRALAAPVALVLLLGLVVGYAAVRVDRTIDPSRDGTARVAAVQGDVPRAGLDFNAQRRAVLDNHVRGTLELADRIEAGEEEPVDLVLWPENASDIDPLLNADAADLIGSATDAVGAPVLLGAVLQGPGENITNAMLLWDPGTGYRGRTDSPATNGYYAKQALAPFGEFIPYRSFFRFFSPLVDRVTDFAPGDRAAVLAMGPATVGPAICFEVLDDETVRAQVLAGADLLVVPTNNATFGFTDENVQQLAMSRLRAVEHGRDLVHISNVGTSTVVRADGTTGRRTALFEPDVLVEEVRLRSGSTLATLWGPAPELALVAVALLLVLGHGVVTARAQGPRR</sequence>
<dbReference type="HAMAP" id="MF_01148">
    <property type="entry name" value="Lnt"/>
    <property type="match status" value="1"/>
</dbReference>
<evidence type="ECO:0000259" key="10">
    <source>
        <dbReference type="PROSITE" id="PS50263"/>
    </source>
</evidence>
<dbReference type="PROSITE" id="PS50263">
    <property type="entry name" value="CN_HYDROLASE"/>
    <property type="match status" value="1"/>
</dbReference>
<protein>
    <recommendedName>
        <fullName evidence="8">Apolipoprotein N-acyltransferase</fullName>
        <shortName evidence="8">ALP N-acyltransferase</shortName>
        <ecNumber evidence="8">2.3.1.269</ecNumber>
    </recommendedName>
</protein>
<feature type="transmembrane region" description="Helical" evidence="8">
    <location>
        <begin position="543"/>
        <end position="563"/>
    </location>
</feature>
<gene>
    <name evidence="8 11" type="primary">lnt</name>
    <name evidence="11" type="ORF">ACFOLH_04880</name>
</gene>
<dbReference type="PANTHER" id="PTHR38686">
    <property type="entry name" value="APOLIPOPROTEIN N-ACYLTRANSFERASE"/>
    <property type="match status" value="1"/>
</dbReference>
<evidence type="ECO:0000256" key="2">
    <source>
        <dbReference type="ARBA" id="ARBA00022475"/>
    </source>
</evidence>
<dbReference type="CDD" id="cd07571">
    <property type="entry name" value="ALP_N-acyl_transferase"/>
    <property type="match status" value="1"/>
</dbReference>
<evidence type="ECO:0000256" key="4">
    <source>
        <dbReference type="ARBA" id="ARBA00022692"/>
    </source>
</evidence>
<evidence type="ECO:0000256" key="9">
    <source>
        <dbReference type="SAM" id="MobiDB-lite"/>
    </source>
</evidence>
<accession>A0ABV7WCW7</accession>
<dbReference type="Pfam" id="PF00795">
    <property type="entry name" value="CN_hydrolase"/>
    <property type="match status" value="1"/>
</dbReference>